<dbReference type="OrthoDB" id="8781117at2"/>
<dbReference type="AlphaFoldDB" id="A0A562URL1"/>
<evidence type="ECO:0000256" key="1">
    <source>
        <dbReference type="ARBA" id="ARBA00007664"/>
    </source>
</evidence>
<gene>
    <name evidence="10" type="ORF">LX16_4478</name>
</gene>
<dbReference type="InterPro" id="IPR001316">
    <property type="entry name" value="Pept_S1A_streptogrisin"/>
</dbReference>
<dbReference type="CDD" id="cd21112">
    <property type="entry name" value="alphaLP-like"/>
    <property type="match status" value="1"/>
</dbReference>
<dbReference type="Gene3D" id="2.40.10.10">
    <property type="entry name" value="Trypsin-like serine proteases"/>
    <property type="match status" value="2"/>
</dbReference>
<dbReference type="InterPro" id="IPR043504">
    <property type="entry name" value="Peptidase_S1_PA_chymotrypsin"/>
</dbReference>
<evidence type="ECO:0000256" key="2">
    <source>
        <dbReference type="ARBA" id="ARBA00022670"/>
    </source>
</evidence>
<comment type="similarity">
    <text evidence="1">Belongs to the peptidase S1 family.</text>
</comment>
<feature type="domain" description="Peptidase S1A alpha-lytic prodomain" evidence="9">
    <location>
        <begin position="130"/>
        <end position="181"/>
    </location>
</feature>
<dbReference type="Proteomes" id="UP000321617">
    <property type="component" value="Unassembled WGS sequence"/>
</dbReference>
<evidence type="ECO:0000313" key="10">
    <source>
        <dbReference type="EMBL" id="TWJ08253.1"/>
    </source>
</evidence>
<dbReference type="Pfam" id="PF02983">
    <property type="entry name" value="Pro_Al_protease"/>
    <property type="match status" value="1"/>
</dbReference>
<dbReference type="InterPro" id="IPR035070">
    <property type="entry name" value="Streptogrisin_prodomain"/>
</dbReference>
<keyword evidence="4" id="KW-0378">Hydrolase</keyword>
<evidence type="ECO:0000313" key="11">
    <source>
        <dbReference type="Proteomes" id="UP000321617"/>
    </source>
</evidence>
<feature type="signal peptide" evidence="8">
    <location>
        <begin position="1"/>
        <end position="30"/>
    </location>
</feature>
<dbReference type="PRINTS" id="PR00861">
    <property type="entry name" value="ALYTICPTASE"/>
</dbReference>
<dbReference type="GO" id="GO:0004252">
    <property type="term" value="F:serine-type endopeptidase activity"/>
    <property type="evidence" value="ECO:0007669"/>
    <property type="project" value="InterPro"/>
</dbReference>
<organism evidence="10 11">
    <name type="scientific">Stackebrandtia albiflava</name>
    <dbReference type="NCBI Taxonomy" id="406432"/>
    <lineage>
        <taxon>Bacteria</taxon>
        <taxon>Bacillati</taxon>
        <taxon>Actinomycetota</taxon>
        <taxon>Actinomycetes</taxon>
        <taxon>Glycomycetales</taxon>
        <taxon>Glycomycetaceae</taxon>
        <taxon>Stackebrandtia</taxon>
    </lineage>
</organism>
<dbReference type="GO" id="GO:0005576">
    <property type="term" value="C:extracellular region"/>
    <property type="evidence" value="ECO:0007669"/>
    <property type="project" value="InterPro"/>
</dbReference>
<dbReference type="InterPro" id="IPR009003">
    <property type="entry name" value="Peptidase_S1_PA"/>
</dbReference>
<protein>
    <submittedName>
        <fullName evidence="10">Streptogrisin C</fullName>
    </submittedName>
</protein>
<dbReference type="InterPro" id="IPR004236">
    <property type="entry name" value="Pept_S1_alpha_lytic"/>
</dbReference>
<accession>A0A562URL1</accession>
<sequence>MKLRTLTTSGVTAAIVVAGTLAATATPATASPVLGFDEARADIAGDVDPDIMSAMKRDFGLTTQGVYDRLAVDEVATSIESVAGIQFFGDYAGTWVNADGTGTIVAVTDPARASEVEELGATPKIVAHDLQTLQATQERLDAVTSVPDGIHSWYVDVTQNAVVVTAENRRAVAALTDAAGLRTRDVHYEHSAEQARPLYNIRGGDAYYMGGRCSVGFSVTHSGGSGFVTAGHCGTVGTAVQGYNQVAMGTFRGSVFPGSDYAWVATNTNWTSTPKVNGYGQADFTVTDGVEKPSGAAVCRSGSTTGVHCGTIGPKNQTVTYPQGTVRGMTRTNVCAEPGDSGGSWISNGSAQGVTSGGSGDCNSGGTTYFFPLTTIMAAYPGLTLTTDGGGGPGPGPGGCDDAGENYSGSLSGTGDYDFQPNGDYYYSGAGTHIGCLAGPSGTDYDLELQRWNGSSWSVVARSETPTSEESISYNGSAGYYVWRIYSYSGSGAYAFGMDRP</sequence>
<evidence type="ECO:0000256" key="8">
    <source>
        <dbReference type="SAM" id="SignalP"/>
    </source>
</evidence>
<proteinExistence type="inferred from homology"/>
<dbReference type="EMBL" id="VLLL01000008">
    <property type="protein sequence ID" value="TWJ08253.1"/>
    <property type="molecule type" value="Genomic_DNA"/>
</dbReference>
<keyword evidence="6" id="KW-0865">Zymogen</keyword>
<feature type="chain" id="PRO_5021764204" evidence="8">
    <location>
        <begin position="31"/>
        <end position="501"/>
    </location>
</feature>
<keyword evidence="11" id="KW-1185">Reference proteome</keyword>
<reference evidence="10 11" key="1">
    <citation type="journal article" date="2013" name="Stand. Genomic Sci.">
        <title>Genomic Encyclopedia of Type Strains, Phase I: The one thousand microbial genomes (KMG-I) project.</title>
        <authorList>
            <person name="Kyrpides N.C."/>
            <person name="Woyke T."/>
            <person name="Eisen J.A."/>
            <person name="Garrity G."/>
            <person name="Lilburn T.G."/>
            <person name="Beck B.J."/>
            <person name="Whitman W.B."/>
            <person name="Hugenholtz P."/>
            <person name="Klenk H.P."/>
        </authorList>
    </citation>
    <scope>NUCLEOTIDE SEQUENCE [LARGE SCALE GENOMIC DNA]</scope>
    <source>
        <strain evidence="10 11">DSM 45044</strain>
    </source>
</reference>
<keyword evidence="5" id="KW-0720">Serine protease</keyword>
<name>A0A562URL1_9ACTN</name>
<keyword evidence="7" id="KW-1015">Disulfide bond</keyword>
<dbReference type="RefSeq" id="WP_147142645.1">
    <property type="nucleotide sequence ID" value="NZ_BAABIJ010000004.1"/>
</dbReference>
<evidence type="ECO:0000256" key="7">
    <source>
        <dbReference type="ARBA" id="ARBA00023157"/>
    </source>
</evidence>
<dbReference type="SUPFAM" id="SSF50494">
    <property type="entry name" value="Trypsin-like serine proteases"/>
    <property type="match status" value="1"/>
</dbReference>
<evidence type="ECO:0000256" key="5">
    <source>
        <dbReference type="ARBA" id="ARBA00022825"/>
    </source>
</evidence>
<keyword evidence="2" id="KW-0645">Protease</keyword>
<evidence type="ECO:0000256" key="3">
    <source>
        <dbReference type="ARBA" id="ARBA00022729"/>
    </source>
</evidence>
<dbReference type="Gene3D" id="3.30.300.50">
    <property type="match status" value="2"/>
</dbReference>
<evidence type="ECO:0000256" key="6">
    <source>
        <dbReference type="ARBA" id="ARBA00023145"/>
    </source>
</evidence>
<keyword evidence="3 8" id="KW-0732">Signal</keyword>
<comment type="caution">
    <text evidence="10">The sequence shown here is derived from an EMBL/GenBank/DDBJ whole genome shotgun (WGS) entry which is preliminary data.</text>
</comment>
<evidence type="ECO:0000259" key="9">
    <source>
        <dbReference type="Pfam" id="PF02983"/>
    </source>
</evidence>
<dbReference type="Gene3D" id="2.60.120.380">
    <property type="match status" value="1"/>
</dbReference>
<dbReference type="GO" id="GO:0006508">
    <property type="term" value="P:proteolysis"/>
    <property type="evidence" value="ECO:0007669"/>
    <property type="project" value="UniProtKB-KW"/>
</dbReference>
<evidence type="ECO:0000256" key="4">
    <source>
        <dbReference type="ARBA" id="ARBA00022801"/>
    </source>
</evidence>